<accession>A0ACB9E1E4</accession>
<organism evidence="1 2">
    <name type="scientific">Cichorium intybus</name>
    <name type="common">Chicory</name>
    <dbReference type="NCBI Taxonomy" id="13427"/>
    <lineage>
        <taxon>Eukaryota</taxon>
        <taxon>Viridiplantae</taxon>
        <taxon>Streptophyta</taxon>
        <taxon>Embryophyta</taxon>
        <taxon>Tracheophyta</taxon>
        <taxon>Spermatophyta</taxon>
        <taxon>Magnoliopsida</taxon>
        <taxon>eudicotyledons</taxon>
        <taxon>Gunneridae</taxon>
        <taxon>Pentapetalae</taxon>
        <taxon>asterids</taxon>
        <taxon>campanulids</taxon>
        <taxon>Asterales</taxon>
        <taxon>Asteraceae</taxon>
        <taxon>Cichorioideae</taxon>
        <taxon>Cichorieae</taxon>
        <taxon>Cichoriinae</taxon>
        <taxon>Cichorium</taxon>
    </lineage>
</organism>
<keyword evidence="2" id="KW-1185">Reference proteome</keyword>
<dbReference type="EMBL" id="CM042012">
    <property type="protein sequence ID" value="KAI3752655.1"/>
    <property type="molecule type" value="Genomic_DNA"/>
</dbReference>
<name>A0ACB9E1E4_CICIN</name>
<evidence type="ECO:0000313" key="1">
    <source>
        <dbReference type="EMBL" id="KAI3752655.1"/>
    </source>
</evidence>
<comment type="caution">
    <text evidence="1">The sequence shown here is derived from an EMBL/GenBank/DDBJ whole genome shotgun (WGS) entry which is preliminary data.</text>
</comment>
<proteinExistence type="predicted"/>
<sequence>MSIAGSDVESVSSSRAGSAPGTTRNPVKFLCSHGGKILPRPADGRLKYVGGETRIICVPRDITFHELMKKLSPMFNGEMILKYQLIPEDLDVLITVKSDEDIRHMIEECDQHDLLSAPKLRAFLFSSNPIVIQNQIQSMDHISVEQRYINSINGNVFHPLQPHNIFRQLPVYTSYTTFTISSACSSPRTLPETTITAATNSEATVFHGRLTKLPRNHSSPSLCNIGLSDHQNPVNRQQPPQLRHFHPHQPPKPPLDRHPDHKAS</sequence>
<dbReference type="Proteomes" id="UP001055811">
    <property type="component" value="Linkage Group LG04"/>
</dbReference>
<reference evidence="2" key="1">
    <citation type="journal article" date="2022" name="Mol. Ecol. Resour.">
        <title>The genomes of chicory, endive, great burdock and yacon provide insights into Asteraceae palaeo-polyploidization history and plant inulin production.</title>
        <authorList>
            <person name="Fan W."/>
            <person name="Wang S."/>
            <person name="Wang H."/>
            <person name="Wang A."/>
            <person name="Jiang F."/>
            <person name="Liu H."/>
            <person name="Zhao H."/>
            <person name="Xu D."/>
            <person name="Zhang Y."/>
        </authorList>
    </citation>
    <scope>NUCLEOTIDE SEQUENCE [LARGE SCALE GENOMIC DNA]</scope>
    <source>
        <strain evidence="2">cv. Punajuju</strain>
    </source>
</reference>
<evidence type="ECO:0000313" key="2">
    <source>
        <dbReference type="Proteomes" id="UP001055811"/>
    </source>
</evidence>
<protein>
    <submittedName>
        <fullName evidence="1">Uncharacterized protein</fullName>
    </submittedName>
</protein>
<reference evidence="1 2" key="2">
    <citation type="journal article" date="2022" name="Mol. Ecol. Resour.">
        <title>The genomes of chicory, endive, great burdock and yacon provide insights into Asteraceae paleo-polyploidization history and plant inulin production.</title>
        <authorList>
            <person name="Fan W."/>
            <person name="Wang S."/>
            <person name="Wang H."/>
            <person name="Wang A."/>
            <person name="Jiang F."/>
            <person name="Liu H."/>
            <person name="Zhao H."/>
            <person name="Xu D."/>
            <person name="Zhang Y."/>
        </authorList>
    </citation>
    <scope>NUCLEOTIDE SEQUENCE [LARGE SCALE GENOMIC DNA]</scope>
    <source>
        <strain evidence="2">cv. Punajuju</strain>
        <tissue evidence="1">Leaves</tissue>
    </source>
</reference>
<gene>
    <name evidence="1" type="ORF">L2E82_24690</name>
</gene>